<protein>
    <submittedName>
        <fullName evidence="1">Uncharacterized protein</fullName>
    </submittedName>
</protein>
<evidence type="ECO:0000313" key="2">
    <source>
        <dbReference type="Proteomes" id="UP000177390"/>
    </source>
</evidence>
<dbReference type="Proteomes" id="UP000177390">
    <property type="component" value="Unassembled WGS sequence"/>
</dbReference>
<accession>A0A1F5ESY8</accession>
<gene>
    <name evidence="1" type="ORF">A3D09_00485</name>
</gene>
<name>A0A1F5ESY8_9BACT</name>
<comment type="caution">
    <text evidence="1">The sequence shown here is derived from an EMBL/GenBank/DDBJ whole genome shotgun (WGS) entry which is preliminary data.</text>
</comment>
<reference evidence="1 2" key="1">
    <citation type="journal article" date="2016" name="Nat. Commun.">
        <title>Thousands of microbial genomes shed light on interconnected biogeochemical processes in an aquifer system.</title>
        <authorList>
            <person name="Anantharaman K."/>
            <person name="Brown C.T."/>
            <person name="Hug L.A."/>
            <person name="Sharon I."/>
            <person name="Castelle C.J."/>
            <person name="Probst A.J."/>
            <person name="Thomas B.C."/>
            <person name="Singh A."/>
            <person name="Wilkins M.J."/>
            <person name="Karaoz U."/>
            <person name="Brodie E.L."/>
            <person name="Williams K.H."/>
            <person name="Hubbard S.S."/>
            <person name="Banfield J.F."/>
        </authorList>
    </citation>
    <scope>NUCLEOTIDE SEQUENCE [LARGE SCALE GENOMIC DNA]</scope>
</reference>
<dbReference type="AlphaFoldDB" id="A0A1F5ESY8"/>
<organism evidence="1 2">
    <name type="scientific">Candidatus Collierbacteria bacterium RIFCSPHIGHO2_02_FULL_49_10</name>
    <dbReference type="NCBI Taxonomy" id="1817723"/>
    <lineage>
        <taxon>Bacteria</taxon>
        <taxon>Candidatus Collieribacteriota</taxon>
    </lineage>
</organism>
<evidence type="ECO:0000313" key="1">
    <source>
        <dbReference type="EMBL" id="OGD70518.1"/>
    </source>
</evidence>
<dbReference type="EMBL" id="MFAH01000052">
    <property type="protein sequence ID" value="OGD70518.1"/>
    <property type="molecule type" value="Genomic_DNA"/>
</dbReference>
<sequence>MDEKKSILAVREEKRQTIDAFSKDERERKKEAWGVYGTGYEHYSDTFGLVHETLPDFIESVHRRHAPYGLDLLSGTQTLASLDIGGIAVGLADARSQEQKESDENIRWQLTYDLLHERKLAWRAIRRTMVFHDIPAFDLITQRGITGFDLVSPDPALHFYHLQQMWSVLAEGGMILTQISSQDSAVLEDHRVYDYWSSLKGVKAVATPWKGLQLFKLEGAPKTLPLNFTPSLRELKEWKLDYKVGYLKTKP</sequence>
<proteinExistence type="predicted"/>